<dbReference type="GO" id="GO:0002151">
    <property type="term" value="F:G-quadruplex RNA binding"/>
    <property type="evidence" value="ECO:0007669"/>
    <property type="project" value="TreeGrafter"/>
</dbReference>
<proteinExistence type="predicted"/>
<dbReference type="GO" id="GO:0003678">
    <property type="term" value="F:DNA helicase activity"/>
    <property type="evidence" value="ECO:0007669"/>
    <property type="project" value="TreeGrafter"/>
</dbReference>
<dbReference type="CDD" id="cd18791">
    <property type="entry name" value="SF2_C_RHA"/>
    <property type="match status" value="1"/>
</dbReference>
<dbReference type="InterPro" id="IPR007502">
    <property type="entry name" value="Helicase-assoc_dom"/>
</dbReference>
<keyword evidence="4" id="KW-0067">ATP-binding</keyword>
<dbReference type="AlphaFoldDB" id="A0AAV1L6A0"/>
<dbReference type="Gene3D" id="3.40.50.300">
    <property type="entry name" value="P-loop containing nucleotide triphosphate hydrolases"/>
    <property type="match status" value="2"/>
</dbReference>
<evidence type="ECO:0000313" key="7">
    <source>
        <dbReference type="EMBL" id="CAK1589552.1"/>
    </source>
</evidence>
<dbReference type="Pfam" id="PF00271">
    <property type="entry name" value="Helicase_C"/>
    <property type="match status" value="1"/>
</dbReference>
<gene>
    <name evidence="7" type="ORF">PARMNEM_LOCUS10031</name>
</gene>
<evidence type="ECO:0000259" key="5">
    <source>
        <dbReference type="PROSITE" id="PS51192"/>
    </source>
</evidence>
<keyword evidence="8" id="KW-1185">Reference proteome</keyword>
<dbReference type="InterPro" id="IPR014001">
    <property type="entry name" value="Helicase_ATP-bd"/>
</dbReference>
<evidence type="ECO:0000256" key="2">
    <source>
        <dbReference type="ARBA" id="ARBA00022801"/>
    </source>
</evidence>
<dbReference type="SUPFAM" id="SSF52540">
    <property type="entry name" value="P-loop containing nucleoside triphosphate hydrolases"/>
    <property type="match status" value="1"/>
</dbReference>
<dbReference type="GO" id="GO:0005524">
    <property type="term" value="F:ATP binding"/>
    <property type="evidence" value="ECO:0007669"/>
    <property type="project" value="UniProtKB-KW"/>
</dbReference>
<evidence type="ECO:0000313" key="8">
    <source>
        <dbReference type="Proteomes" id="UP001314205"/>
    </source>
</evidence>
<dbReference type="SMART" id="SM00487">
    <property type="entry name" value="DEXDc"/>
    <property type="match status" value="1"/>
</dbReference>
<evidence type="ECO:0000259" key="6">
    <source>
        <dbReference type="PROSITE" id="PS51194"/>
    </source>
</evidence>
<evidence type="ECO:0000256" key="3">
    <source>
        <dbReference type="ARBA" id="ARBA00022806"/>
    </source>
</evidence>
<feature type="domain" description="Helicase C-terminal" evidence="6">
    <location>
        <begin position="543"/>
        <end position="715"/>
    </location>
</feature>
<dbReference type="InterPro" id="IPR002464">
    <property type="entry name" value="DNA/RNA_helicase_DEAH_CS"/>
</dbReference>
<dbReference type="InterPro" id="IPR027417">
    <property type="entry name" value="P-loop_NTPase"/>
</dbReference>
<organism evidence="7 8">
    <name type="scientific">Parnassius mnemosyne</name>
    <name type="common">clouded apollo</name>
    <dbReference type="NCBI Taxonomy" id="213953"/>
    <lineage>
        <taxon>Eukaryota</taxon>
        <taxon>Metazoa</taxon>
        <taxon>Ecdysozoa</taxon>
        <taxon>Arthropoda</taxon>
        <taxon>Hexapoda</taxon>
        <taxon>Insecta</taxon>
        <taxon>Pterygota</taxon>
        <taxon>Neoptera</taxon>
        <taxon>Endopterygota</taxon>
        <taxon>Lepidoptera</taxon>
        <taxon>Glossata</taxon>
        <taxon>Ditrysia</taxon>
        <taxon>Papilionoidea</taxon>
        <taxon>Papilionidae</taxon>
        <taxon>Parnassiinae</taxon>
        <taxon>Parnassini</taxon>
        <taxon>Parnassius</taxon>
        <taxon>Driopa</taxon>
    </lineage>
</organism>
<dbReference type="EMBL" id="CAVLGL010000084">
    <property type="protein sequence ID" value="CAK1589552.1"/>
    <property type="molecule type" value="Genomic_DNA"/>
</dbReference>
<dbReference type="InterPro" id="IPR011545">
    <property type="entry name" value="DEAD/DEAH_box_helicase_dom"/>
</dbReference>
<comment type="caution">
    <text evidence="7">The sequence shown here is derived from an EMBL/GenBank/DDBJ whole genome shotgun (WGS) entry which is preliminary data.</text>
</comment>
<dbReference type="GO" id="GO:0005737">
    <property type="term" value="C:cytoplasm"/>
    <property type="evidence" value="ECO:0007669"/>
    <property type="project" value="TreeGrafter"/>
</dbReference>
<dbReference type="SMART" id="SM00847">
    <property type="entry name" value="HA2"/>
    <property type="match status" value="1"/>
</dbReference>
<feature type="domain" description="Helicase ATP-binding" evidence="5">
    <location>
        <begin position="337"/>
        <end position="501"/>
    </location>
</feature>
<protein>
    <recommendedName>
        <fullName evidence="9">ATP-dependent RNA helicase DHX30</fullName>
    </recommendedName>
</protein>
<evidence type="ECO:0008006" key="9">
    <source>
        <dbReference type="Google" id="ProtNLM"/>
    </source>
</evidence>
<reference evidence="7 8" key="1">
    <citation type="submission" date="2023-11" db="EMBL/GenBank/DDBJ databases">
        <authorList>
            <person name="Hedman E."/>
            <person name="Englund M."/>
            <person name="Stromberg M."/>
            <person name="Nyberg Akerstrom W."/>
            <person name="Nylinder S."/>
            <person name="Jareborg N."/>
            <person name="Kallberg Y."/>
            <person name="Kronander E."/>
        </authorList>
    </citation>
    <scope>NUCLEOTIDE SEQUENCE [LARGE SCALE GENOMIC DNA]</scope>
</reference>
<dbReference type="PANTHER" id="PTHR18934">
    <property type="entry name" value="ATP-DEPENDENT RNA HELICASE"/>
    <property type="match status" value="1"/>
</dbReference>
<sequence>MLFRKYLISKLNYTKRLLQGDYSRHALKKEVPQQKLYHNISSCHNIVFSLVVRKNKLSYLYPSYLLSVYKRDYSNGVLDGDITSNRNAQHEKELKRISALFPTPRVTLNEMNNKTPEKVFEIHYKQSVVAPKGVKKKVGQNNDWICTYSFVWPEKIKFESAAISKRQAAEKCAMQALHWLYINKRIDNKGHPIYDKKVLEEIRSTLNEPICVAISDNSMERIERIWNDYENDIKHIYEATFKKAKQRMLSAPSTLTKDSTLDDEDMLPEETQEFQFDEGERSLLDSKTPVHPVFGRPVNPPSESTLARRDRMLKQKFQHYDEELTPLPIDQYANEITTKLQDSRVLVIVGAAGCGKSTRVPAAILRKWGSSVTAIVSEPRRVAAIGLAQRVADELGEEVGDSVGYQVRLHAKIPRPSSGVVLYCTSGVLLRRLQLNPGLEGCSHVFIDEAHERDVNTDVTLLLLKRAMDINPELKVVIMSATLDIEVFTKYFESCPIVEVPGRTFPVEVSYLDDIQKKFRLKLPMTLENCVKEDGKPQINCQEVVDVIKAVDKTQPEGAMLVFLPGWAEIKLVKTLLDEQFANSNLHMVLPVHSRLSTTEQTKMFAKPSPGVRKIVLATNIAETSITIPDVIYVVDTGAHKENRIKEGTGTASLETVWVSQAGAKQRTGRAGRVQPGHCYRMYTKEKEAGFAPHTTPEILRVPLEQTVLDCKTYAPDDKVENFLSQLPEPPSNKSIQLAVNDLIDLGALSPSEKLTRLGSLLSTMTLHPRLGCCVLHSAVLGNTVAAANIVTHCSDNVELFVNAADRREETREIKRRYNETSDHAALHWIQDEFERNLDEKGWSGIDVWCEGLGLRKDRLNYVKSISNLHLQQLLKSDIIEPNPDAQELNRFSDIDEFTSAILLSGSNSLLKTRKQVRTKGKLKSLVEIFTSSGDRAHIGSESVNYAINKRKHGTQLLTYFGGYHSTERRALVVYKTSLISPQTALLFCMGNIEKQETISDDDTVILSLPRHKLSVHVPSSQADHILKAREMLWKTFQYYIERDLKNLSYDDFTNISRFKVRLVKAIGRILVEADKQYSHRNKIDDENR</sequence>
<evidence type="ECO:0000256" key="4">
    <source>
        <dbReference type="ARBA" id="ARBA00022840"/>
    </source>
</evidence>
<dbReference type="Gene3D" id="3.30.160.20">
    <property type="match status" value="1"/>
</dbReference>
<dbReference type="GO" id="GO:0016787">
    <property type="term" value="F:hydrolase activity"/>
    <property type="evidence" value="ECO:0007669"/>
    <property type="project" value="UniProtKB-KW"/>
</dbReference>
<name>A0AAV1L6A0_9NEOP</name>
<accession>A0AAV1L6A0</accession>
<keyword evidence="1" id="KW-0547">Nucleotide-binding</keyword>
<dbReference type="Pfam" id="PF00270">
    <property type="entry name" value="DEAD"/>
    <property type="match status" value="1"/>
</dbReference>
<dbReference type="PANTHER" id="PTHR18934:SF257">
    <property type="entry name" value="ATP-DEPENDENT RNA HELICASE DHX30"/>
    <property type="match status" value="1"/>
</dbReference>
<dbReference type="SMART" id="SM00490">
    <property type="entry name" value="HELICc"/>
    <property type="match status" value="1"/>
</dbReference>
<dbReference type="Gene3D" id="1.20.120.1080">
    <property type="match status" value="1"/>
</dbReference>
<evidence type="ECO:0000256" key="1">
    <source>
        <dbReference type="ARBA" id="ARBA00022741"/>
    </source>
</evidence>
<dbReference type="GO" id="GO:0005634">
    <property type="term" value="C:nucleus"/>
    <property type="evidence" value="ECO:0007669"/>
    <property type="project" value="TreeGrafter"/>
</dbReference>
<dbReference type="GO" id="GO:0003724">
    <property type="term" value="F:RNA helicase activity"/>
    <property type="evidence" value="ECO:0007669"/>
    <property type="project" value="TreeGrafter"/>
</dbReference>
<keyword evidence="2" id="KW-0378">Hydrolase</keyword>
<dbReference type="PROSITE" id="PS51192">
    <property type="entry name" value="HELICASE_ATP_BIND_1"/>
    <property type="match status" value="1"/>
</dbReference>
<dbReference type="CDD" id="cd17917">
    <property type="entry name" value="DEXHc_RHA-like"/>
    <property type="match status" value="1"/>
</dbReference>
<keyword evidence="3" id="KW-0347">Helicase</keyword>
<dbReference type="PROSITE" id="PS00690">
    <property type="entry name" value="DEAH_ATP_HELICASE"/>
    <property type="match status" value="1"/>
</dbReference>
<dbReference type="PROSITE" id="PS51194">
    <property type="entry name" value="HELICASE_CTER"/>
    <property type="match status" value="1"/>
</dbReference>
<dbReference type="Proteomes" id="UP001314205">
    <property type="component" value="Unassembled WGS sequence"/>
</dbReference>
<dbReference type="InterPro" id="IPR001650">
    <property type="entry name" value="Helicase_C-like"/>
</dbReference>